<evidence type="ECO:0000313" key="1">
    <source>
        <dbReference type="EMBL" id="RSH87957.1"/>
    </source>
</evidence>
<proteinExistence type="predicted"/>
<gene>
    <name evidence="1" type="ORF">EHS24_000480</name>
</gene>
<dbReference type="Proteomes" id="UP000279236">
    <property type="component" value="Unassembled WGS sequence"/>
</dbReference>
<name>A0A427YAI1_9TREE</name>
<evidence type="ECO:0000313" key="2">
    <source>
        <dbReference type="Proteomes" id="UP000279236"/>
    </source>
</evidence>
<reference evidence="1 2" key="1">
    <citation type="submission" date="2018-11" db="EMBL/GenBank/DDBJ databases">
        <title>Genome sequence of Apiotrichum porosum DSM 27194.</title>
        <authorList>
            <person name="Aliyu H."/>
            <person name="Gorte O."/>
            <person name="Ochsenreither K."/>
        </authorList>
    </citation>
    <scope>NUCLEOTIDE SEQUENCE [LARGE SCALE GENOMIC DNA]</scope>
    <source>
        <strain evidence="1 2">DSM 27194</strain>
    </source>
</reference>
<dbReference type="AlphaFoldDB" id="A0A427YAI1"/>
<sequence length="187" mass="21166">MPVLESSSPLPQAAYPHIFDLILSFSSREALLKLRATCLEETDPVLYASADVQRLVLTVRYDPEEPLINHWGEYEGSLQLCHIVLILQGQLGHDNPGVLDRLVNIINGLMHPALLVPYTIVGADPALEREIKSVVKTKLRRLRNSEHDTGIFKGLDVQQGLSKFRFFTLDEYRQTVGQEQFMLETVE</sequence>
<keyword evidence="2" id="KW-1185">Reference proteome</keyword>
<dbReference type="RefSeq" id="XP_028480165.1">
    <property type="nucleotide sequence ID" value="XM_028616308.1"/>
</dbReference>
<comment type="caution">
    <text evidence="1">The sequence shown here is derived from an EMBL/GenBank/DDBJ whole genome shotgun (WGS) entry which is preliminary data.</text>
</comment>
<dbReference type="GeneID" id="39585023"/>
<protein>
    <submittedName>
        <fullName evidence="1">Uncharacterized protein</fullName>
    </submittedName>
</protein>
<accession>A0A427YAI1</accession>
<dbReference type="EMBL" id="RSCE01000001">
    <property type="protein sequence ID" value="RSH87957.1"/>
    <property type="molecule type" value="Genomic_DNA"/>
</dbReference>
<organism evidence="1 2">
    <name type="scientific">Apiotrichum porosum</name>
    <dbReference type="NCBI Taxonomy" id="105984"/>
    <lineage>
        <taxon>Eukaryota</taxon>
        <taxon>Fungi</taxon>
        <taxon>Dikarya</taxon>
        <taxon>Basidiomycota</taxon>
        <taxon>Agaricomycotina</taxon>
        <taxon>Tremellomycetes</taxon>
        <taxon>Trichosporonales</taxon>
        <taxon>Trichosporonaceae</taxon>
        <taxon>Apiotrichum</taxon>
    </lineage>
</organism>